<evidence type="ECO:0000313" key="16">
    <source>
        <dbReference type="EMBL" id="CAD0001018.1"/>
    </source>
</evidence>
<evidence type="ECO:0000256" key="2">
    <source>
        <dbReference type="ARBA" id="ARBA00002315"/>
    </source>
</evidence>
<feature type="binding site" evidence="9 13">
    <location>
        <position position="451"/>
    </location>
    <ligand>
        <name>Mn(2+)</name>
        <dbReference type="ChEBI" id="CHEBI:29035"/>
        <label>1</label>
    </ligand>
</feature>
<evidence type="ECO:0000256" key="12">
    <source>
        <dbReference type="PIRSR" id="PIRSR001492-2"/>
    </source>
</evidence>
<proteinExistence type="inferred from homology"/>
<keyword evidence="7 9" id="KW-0464">Manganese</keyword>
<dbReference type="EMBL" id="CAIJDO010000063">
    <property type="protein sequence ID" value="CAD0001018.1"/>
    <property type="molecule type" value="Genomic_DNA"/>
</dbReference>
<comment type="similarity">
    <text evidence="4 9">Belongs to the BPG-independent phosphoglycerate mutase family.</text>
</comment>
<evidence type="ECO:0000256" key="4">
    <source>
        <dbReference type="ARBA" id="ARBA00008819"/>
    </source>
</evidence>
<gene>
    <name evidence="9" type="primary">gpmI</name>
    <name evidence="16" type="ORF">FLACHUCJ7_00326</name>
</gene>
<evidence type="ECO:0000256" key="8">
    <source>
        <dbReference type="ARBA" id="ARBA00023235"/>
    </source>
</evidence>
<dbReference type="UniPathway" id="UPA00109">
    <property type="reaction ID" value="UER00186"/>
</dbReference>
<dbReference type="Pfam" id="PF01676">
    <property type="entry name" value="Metalloenzyme"/>
    <property type="match status" value="1"/>
</dbReference>
<feature type="binding site" evidence="9 13">
    <location>
        <position position="392"/>
    </location>
    <ligand>
        <name>Mn(2+)</name>
        <dbReference type="ChEBI" id="CHEBI:29035"/>
        <label>1</label>
    </ligand>
</feature>
<organism evidence="16 17">
    <name type="scientific">Flavobacterium chungangense</name>
    <dbReference type="NCBI Taxonomy" id="554283"/>
    <lineage>
        <taxon>Bacteria</taxon>
        <taxon>Pseudomonadati</taxon>
        <taxon>Bacteroidota</taxon>
        <taxon>Flavobacteriia</taxon>
        <taxon>Flavobacteriales</taxon>
        <taxon>Flavobacteriaceae</taxon>
        <taxon>Flavobacterium</taxon>
    </lineage>
</organism>
<dbReference type="Pfam" id="PF06415">
    <property type="entry name" value="iPGM_N"/>
    <property type="match status" value="1"/>
</dbReference>
<evidence type="ECO:0000256" key="11">
    <source>
        <dbReference type="PIRSR" id="PIRSR001492-1"/>
    </source>
</evidence>
<comment type="function">
    <text evidence="2 9">Catalyzes the interconversion of 2-phosphoglycerate and 3-phosphoglycerate.</text>
</comment>
<dbReference type="PANTHER" id="PTHR31637">
    <property type="entry name" value="2,3-BISPHOSPHOGLYCERATE-INDEPENDENT PHOSPHOGLYCERATE MUTASE"/>
    <property type="match status" value="1"/>
</dbReference>
<feature type="binding site" evidence="9 12">
    <location>
        <position position="325"/>
    </location>
    <ligand>
        <name>substrate</name>
    </ligand>
</feature>
<keyword evidence="8 9" id="KW-0413">Isomerase</keyword>
<comment type="catalytic activity">
    <reaction evidence="1 9">
        <text>(2R)-2-phosphoglycerate = (2R)-3-phosphoglycerate</text>
        <dbReference type="Rhea" id="RHEA:15901"/>
        <dbReference type="ChEBI" id="CHEBI:58272"/>
        <dbReference type="ChEBI" id="CHEBI:58289"/>
        <dbReference type="EC" id="5.4.2.12"/>
    </reaction>
</comment>
<evidence type="ECO:0000256" key="5">
    <source>
        <dbReference type="ARBA" id="ARBA00022723"/>
    </source>
</evidence>
<dbReference type="InterPro" id="IPR011258">
    <property type="entry name" value="BPG-indep_PGM_N"/>
</dbReference>
<protein>
    <recommendedName>
        <fullName evidence="9 10">2,3-bisphosphoglycerate-independent phosphoglycerate mutase</fullName>
        <shortName evidence="9">BPG-independent PGAM</shortName>
        <shortName evidence="9">Phosphoglyceromutase</shortName>
        <shortName evidence="9">iPGM</shortName>
        <ecNumber evidence="9 10">5.4.2.12</ecNumber>
    </recommendedName>
</protein>
<feature type="binding site" evidence="9 13">
    <location>
        <position position="433"/>
    </location>
    <ligand>
        <name>Mn(2+)</name>
        <dbReference type="ChEBI" id="CHEBI:29035"/>
        <label>2</label>
    </ligand>
</feature>
<dbReference type="SUPFAM" id="SSF53649">
    <property type="entry name" value="Alkaline phosphatase-like"/>
    <property type="match status" value="1"/>
</dbReference>
<dbReference type="CDD" id="cd16010">
    <property type="entry name" value="iPGM"/>
    <property type="match status" value="1"/>
</dbReference>
<keyword evidence="17" id="KW-1185">Reference proteome</keyword>
<dbReference type="InterPro" id="IPR036646">
    <property type="entry name" value="PGAM_B_sf"/>
</dbReference>
<dbReference type="GO" id="GO:0004619">
    <property type="term" value="F:phosphoglycerate mutase activity"/>
    <property type="evidence" value="ECO:0007669"/>
    <property type="project" value="UniProtKB-UniRule"/>
</dbReference>
<dbReference type="GO" id="GO:0006096">
    <property type="term" value="P:glycolytic process"/>
    <property type="evidence" value="ECO:0007669"/>
    <property type="project" value="UniProtKB-UniRule"/>
</dbReference>
<feature type="binding site" evidence="9 13">
    <location>
        <position position="396"/>
    </location>
    <ligand>
        <name>Mn(2+)</name>
        <dbReference type="ChEBI" id="CHEBI:29035"/>
        <label>1</label>
    </ligand>
</feature>
<comment type="subunit">
    <text evidence="9">Monomer.</text>
</comment>
<comment type="pathway">
    <text evidence="3 9">Carbohydrate degradation; glycolysis; pyruvate from D-glyceraldehyde 3-phosphate: step 3/5.</text>
</comment>
<evidence type="ECO:0000256" key="6">
    <source>
        <dbReference type="ARBA" id="ARBA00023152"/>
    </source>
</evidence>
<name>A0A6V6YND7_9FLAO</name>
<feature type="domain" description="Metalloenzyme" evidence="14">
    <location>
        <begin position="1"/>
        <end position="487"/>
    </location>
</feature>
<evidence type="ECO:0000256" key="1">
    <source>
        <dbReference type="ARBA" id="ARBA00000370"/>
    </source>
</evidence>
<dbReference type="SUPFAM" id="SSF64158">
    <property type="entry name" value="2,3-Bisphosphoglycerate-independent phosphoglycerate mutase, substrate-binding domain"/>
    <property type="match status" value="1"/>
</dbReference>
<comment type="cofactor">
    <cofactor evidence="9">
        <name>Mn(2+)</name>
        <dbReference type="ChEBI" id="CHEBI:29035"/>
    </cofactor>
    <text evidence="9">Binds 2 manganese ions per subunit.</text>
</comment>
<evidence type="ECO:0000256" key="10">
    <source>
        <dbReference type="NCBIfam" id="TIGR01307"/>
    </source>
</evidence>
<feature type="binding site" evidence="9 12">
    <location>
        <begin position="145"/>
        <end position="146"/>
    </location>
    <ligand>
        <name>substrate</name>
    </ligand>
</feature>
<dbReference type="NCBIfam" id="TIGR01307">
    <property type="entry name" value="pgm_bpd_ind"/>
    <property type="match status" value="1"/>
</dbReference>
<feature type="binding site" evidence="9 13">
    <location>
        <position position="4"/>
    </location>
    <ligand>
        <name>Mn(2+)</name>
        <dbReference type="ChEBI" id="CHEBI:29035"/>
        <label>2</label>
    </ligand>
</feature>
<dbReference type="Gene3D" id="3.40.1450.10">
    <property type="entry name" value="BPG-independent phosphoglycerate mutase, domain B"/>
    <property type="match status" value="1"/>
</dbReference>
<dbReference type="InterPro" id="IPR006124">
    <property type="entry name" value="Metalloenzyme"/>
</dbReference>
<evidence type="ECO:0000256" key="3">
    <source>
        <dbReference type="ARBA" id="ARBA00004798"/>
    </source>
</evidence>
<dbReference type="AlphaFoldDB" id="A0A6V6YND7"/>
<dbReference type="PANTHER" id="PTHR31637:SF0">
    <property type="entry name" value="2,3-BISPHOSPHOGLYCERATE-INDEPENDENT PHOSPHOGLYCERATE MUTASE"/>
    <property type="match status" value="1"/>
</dbReference>
<dbReference type="GO" id="GO:0006007">
    <property type="term" value="P:glucose catabolic process"/>
    <property type="evidence" value="ECO:0007669"/>
    <property type="project" value="InterPro"/>
</dbReference>
<evidence type="ECO:0000259" key="14">
    <source>
        <dbReference type="Pfam" id="PF01676"/>
    </source>
</evidence>
<feature type="domain" description="BPG-independent PGAM N-terminal" evidence="15">
    <location>
        <begin position="74"/>
        <end position="288"/>
    </location>
</feature>
<evidence type="ECO:0000256" key="9">
    <source>
        <dbReference type="HAMAP-Rule" id="MF_01038"/>
    </source>
</evidence>
<dbReference type="GO" id="GO:0005829">
    <property type="term" value="C:cytosol"/>
    <property type="evidence" value="ECO:0007669"/>
    <property type="project" value="TreeGrafter"/>
</dbReference>
<keyword evidence="6 9" id="KW-0324">Glycolysis</keyword>
<evidence type="ECO:0000256" key="13">
    <source>
        <dbReference type="PIRSR" id="PIRSR001492-3"/>
    </source>
</evidence>
<feature type="binding site" evidence="9 12">
    <location>
        <position position="176"/>
    </location>
    <ligand>
        <name>substrate</name>
    </ligand>
</feature>
<comment type="caution">
    <text evidence="16">The sequence shown here is derived from an EMBL/GenBank/DDBJ whole genome shotgun (WGS) entry which is preliminary data.</text>
</comment>
<feature type="binding site" evidence="9 13">
    <location>
        <position position="54"/>
    </location>
    <ligand>
        <name>Mn(2+)</name>
        <dbReference type="ChEBI" id="CHEBI:29035"/>
        <label>2</label>
    </ligand>
</feature>
<dbReference type="GO" id="GO:0030145">
    <property type="term" value="F:manganese ion binding"/>
    <property type="evidence" value="ECO:0007669"/>
    <property type="project" value="UniProtKB-UniRule"/>
</dbReference>
<feature type="active site" description="Phosphoserine intermediate" evidence="9 11">
    <location>
        <position position="54"/>
    </location>
</feature>
<evidence type="ECO:0000313" key="17">
    <source>
        <dbReference type="Proteomes" id="UP000556700"/>
    </source>
</evidence>
<feature type="binding site" evidence="9 13">
    <location>
        <position position="434"/>
    </location>
    <ligand>
        <name>Mn(2+)</name>
        <dbReference type="ChEBI" id="CHEBI:29035"/>
        <label>2</label>
    </ligand>
</feature>
<feature type="binding site" evidence="9 12">
    <location>
        <begin position="252"/>
        <end position="255"/>
    </location>
    <ligand>
        <name>substrate</name>
    </ligand>
</feature>
<feature type="binding site" evidence="9 12">
    <location>
        <position position="115"/>
    </location>
    <ligand>
        <name>substrate</name>
    </ligand>
</feature>
<sequence length="498" mass="55091">MILDGWGKSPDPKVSAIDNANVPFINSLYQNYPSAQLRTDGLNVGLPEGQMGNSEVGHMNLGAGRIVYQDLAKINLAVAHQTLAKEQVLVDAFTYAKENNKKVHFLGLVSDGGVHSHTSHLRGLIDASQEYGLENVFVHAFTDGRDVDPKSGAKYIQDLENHIKDTPVKIASIVGRYYAMDRDKRWERVKLAYDLVVNAIGTPSKNAVASILESYSKDVTDEFIAPIVMVDEEEKPLATIVEGDVVIFFNFRTDRGRELTEALSQQDFHEQNMHKLNLYYVTLTNYDETYLNVKVVYNKDNITETLGEVLEKAGKKQIRIAETEKYPHVTFFFSGGREVPFEGESRILRNSPKVATYDLQPEMSAYELTDALVPELNKGEVDFVCLNFANGDMVGHTGIMEAAIKACEAVDACAKQVIETALENNYTTIVIADHGNCETMINPDGSPNTAHTTNPVPIILVDKELKNIQNGVLGDIAPTILELMGVPQPEAMTCHSLL</sequence>
<accession>A0A6V6YND7</accession>
<dbReference type="InterPro" id="IPR017850">
    <property type="entry name" value="Alkaline_phosphatase_core_sf"/>
</dbReference>
<dbReference type="InterPro" id="IPR005995">
    <property type="entry name" value="Pgm_bpd_ind"/>
</dbReference>
<evidence type="ECO:0000256" key="7">
    <source>
        <dbReference type="ARBA" id="ARBA00023211"/>
    </source>
</evidence>
<dbReference type="FunFam" id="3.40.1450.10:FF:000002">
    <property type="entry name" value="2,3-bisphosphoglycerate-independent phosphoglycerate mutase"/>
    <property type="match status" value="1"/>
</dbReference>
<dbReference type="PIRSF" id="PIRSF001492">
    <property type="entry name" value="IPGAM"/>
    <property type="match status" value="1"/>
</dbReference>
<dbReference type="EC" id="5.4.2.12" evidence="9 10"/>
<dbReference type="Gene3D" id="3.40.720.10">
    <property type="entry name" value="Alkaline Phosphatase, subunit A"/>
    <property type="match status" value="1"/>
</dbReference>
<keyword evidence="5 9" id="KW-0479">Metal-binding</keyword>
<dbReference type="HAMAP" id="MF_01038">
    <property type="entry name" value="GpmI"/>
    <property type="match status" value="1"/>
</dbReference>
<reference evidence="16 17" key="1">
    <citation type="submission" date="2020-06" db="EMBL/GenBank/DDBJ databases">
        <authorList>
            <person name="Criscuolo A."/>
        </authorList>
    </citation>
    <scope>NUCLEOTIDE SEQUENCE [LARGE SCALE GENOMIC DNA]</scope>
    <source>
        <strain evidence="17">CIP 110025</strain>
    </source>
</reference>
<evidence type="ECO:0000259" key="15">
    <source>
        <dbReference type="Pfam" id="PF06415"/>
    </source>
</evidence>
<feature type="binding site" evidence="9 12">
    <location>
        <position position="182"/>
    </location>
    <ligand>
        <name>substrate</name>
    </ligand>
</feature>
<dbReference type="Proteomes" id="UP000556700">
    <property type="component" value="Unassembled WGS sequence"/>
</dbReference>